<sequence>MCLNGEIQLSGGVEMVTSDERTMALLSHILCIVVGILAPLIIWLIKKDQSQYVAEHAKESLNFQISILIYSFISGLLTMVLIGFILLPAVGVFMVVFAIIATIKANNGEMYRYPLTIRLVK</sequence>
<proteinExistence type="predicted"/>
<gene>
    <name evidence="6" type="ORF">GC093_15490</name>
</gene>
<organism evidence="6 7">
    <name type="scientific">Paenibacillus foliorum</name>
    <dbReference type="NCBI Taxonomy" id="2654974"/>
    <lineage>
        <taxon>Bacteria</taxon>
        <taxon>Bacillati</taxon>
        <taxon>Bacillota</taxon>
        <taxon>Bacilli</taxon>
        <taxon>Bacillales</taxon>
        <taxon>Paenibacillaceae</taxon>
        <taxon>Paenibacillus</taxon>
    </lineage>
</organism>
<evidence type="ECO:0000256" key="1">
    <source>
        <dbReference type="ARBA" id="ARBA00004141"/>
    </source>
</evidence>
<feature type="transmembrane region" description="Helical" evidence="5">
    <location>
        <begin position="25"/>
        <end position="46"/>
    </location>
</feature>
<comment type="subcellular location">
    <subcellularLocation>
        <location evidence="1">Membrane</location>
        <topology evidence="1">Multi-pass membrane protein</topology>
    </subcellularLocation>
</comment>
<keyword evidence="3 5" id="KW-1133">Transmembrane helix</keyword>
<dbReference type="AlphaFoldDB" id="A0A972K263"/>
<dbReference type="EMBL" id="WHOD01000059">
    <property type="protein sequence ID" value="NOU94613.1"/>
    <property type="molecule type" value="Genomic_DNA"/>
</dbReference>
<dbReference type="Pfam" id="PF09685">
    <property type="entry name" value="MamF_MmsF"/>
    <property type="match status" value="1"/>
</dbReference>
<evidence type="ECO:0000256" key="5">
    <source>
        <dbReference type="SAM" id="Phobius"/>
    </source>
</evidence>
<evidence type="ECO:0000256" key="4">
    <source>
        <dbReference type="ARBA" id="ARBA00023136"/>
    </source>
</evidence>
<evidence type="ECO:0000313" key="7">
    <source>
        <dbReference type="Proteomes" id="UP000641588"/>
    </source>
</evidence>
<protein>
    <submittedName>
        <fullName evidence="6">DUF4870 domain-containing protein</fullName>
    </submittedName>
</protein>
<dbReference type="InterPro" id="IPR019109">
    <property type="entry name" value="MamF_MmsF"/>
</dbReference>
<keyword evidence="4 5" id="KW-0472">Membrane</keyword>
<feature type="transmembrane region" description="Helical" evidence="5">
    <location>
        <begin position="67"/>
        <end position="100"/>
    </location>
</feature>
<name>A0A972K263_9BACL</name>
<dbReference type="Proteomes" id="UP000641588">
    <property type="component" value="Unassembled WGS sequence"/>
</dbReference>
<accession>A0A972K263</accession>
<keyword evidence="7" id="KW-1185">Reference proteome</keyword>
<keyword evidence="2 5" id="KW-0812">Transmembrane</keyword>
<reference evidence="6" key="1">
    <citation type="submission" date="2019-10" db="EMBL/GenBank/DDBJ databases">
        <title>Description of Paenibacillus glebae sp. nov.</title>
        <authorList>
            <person name="Carlier A."/>
            <person name="Qi S."/>
        </authorList>
    </citation>
    <scope>NUCLEOTIDE SEQUENCE</scope>
    <source>
        <strain evidence="6">LMG 31456</strain>
    </source>
</reference>
<evidence type="ECO:0000256" key="2">
    <source>
        <dbReference type="ARBA" id="ARBA00022692"/>
    </source>
</evidence>
<comment type="caution">
    <text evidence="6">The sequence shown here is derived from an EMBL/GenBank/DDBJ whole genome shotgun (WGS) entry which is preliminary data.</text>
</comment>
<evidence type="ECO:0000256" key="3">
    <source>
        <dbReference type="ARBA" id="ARBA00022989"/>
    </source>
</evidence>
<evidence type="ECO:0000313" key="6">
    <source>
        <dbReference type="EMBL" id="NOU94613.1"/>
    </source>
</evidence>